<evidence type="ECO:0000313" key="12">
    <source>
        <dbReference type="Proteomes" id="UP001497482"/>
    </source>
</evidence>
<dbReference type="InterPro" id="IPR055316">
    <property type="entry name" value="RSP9"/>
</dbReference>
<dbReference type="PANTHER" id="PTHR22069:SF0">
    <property type="entry name" value="RADIAL SPOKE HEAD PROTEIN 9 HOMOLOG"/>
    <property type="match status" value="1"/>
</dbReference>
<accession>A0AAV2KB67</accession>
<evidence type="ECO:0000256" key="9">
    <source>
        <dbReference type="ARBA" id="ARBA00038319"/>
    </source>
</evidence>
<evidence type="ECO:0000256" key="10">
    <source>
        <dbReference type="ARBA" id="ARBA00041080"/>
    </source>
</evidence>
<keyword evidence="7" id="KW-0966">Cell projection</keyword>
<dbReference type="GO" id="GO:0060091">
    <property type="term" value="C:kinocilium"/>
    <property type="evidence" value="ECO:0007669"/>
    <property type="project" value="UniProtKB-SubCell"/>
</dbReference>
<keyword evidence="2" id="KW-0963">Cytoplasm</keyword>
<dbReference type="GO" id="GO:0044458">
    <property type="term" value="P:motile cilium assembly"/>
    <property type="evidence" value="ECO:0007669"/>
    <property type="project" value="TreeGrafter"/>
</dbReference>
<reference evidence="11 12" key="1">
    <citation type="submission" date="2024-04" db="EMBL/GenBank/DDBJ databases">
        <authorList>
            <person name="Waldvogel A.-M."/>
            <person name="Schoenle A."/>
        </authorList>
    </citation>
    <scope>NUCLEOTIDE SEQUENCE [LARGE SCALE GENOMIC DNA]</scope>
</reference>
<keyword evidence="4" id="KW-0282">Flagellum</keyword>
<dbReference type="EMBL" id="OZ035839">
    <property type="protein sequence ID" value="CAL1586285.1"/>
    <property type="molecule type" value="Genomic_DNA"/>
</dbReference>
<proteinExistence type="inferred from homology"/>
<keyword evidence="5" id="KW-0969">Cilium</keyword>
<evidence type="ECO:0000313" key="11">
    <source>
        <dbReference type="EMBL" id="CAL1586285.1"/>
    </source>
</evidence>
<dbReference type="GO" id="GO:0005930">
    <property type="term" value="C:axoneme"/>
    <property type="evidence" value="ECO:0007669"/>
    <property type="project" value="TreeGrafter"/>
</dbReference>
<dbReference type="GO" id="GO:0060294">
    <property type="term" value="P:cilium movement involved in cell motility"/>
    <property type="evidence" value="ECO:0007669"/>
    <property type="project" value="TreeGrafter"/>
</dbReference>
<evidence type="ECO:0000256" key="8">
    <source>
        <dbReference type="ARBA" id="ARBA00037822"/>
    </source>
</evidence>
<dbReference type="AlphaFoldDB" id="A0AAV2KB67"/>
<sequence length="239" mass="27244">MLHYTVPANQSLWALAFGGTPLFCRGEDEIQDLKYLYSLNSMEWSLLPPATESVIQEVSKAAKGRFVGEPSYVYEHVEVLRKGEGEEAESEELVIKVTEEKRLAVTVYQINQEVSVVPRGAFIRSPHGLVQANRSFGGLTYSEAGKLEHFMHFVKQRNMKKRSILEMGELNPVMDFMDTLSDDIPNGSWHLRFEYANHACVIRSHLWLGLTFYQIPMTPQHGYVYIGDGIRNLSLPFML</sequence>
<dbReference type="PANTHER" id="PTHR22069">
    <property type="entry name" value="MITOCHONDRIAL RIBOSOMAL PROTEIN S18"/>
    <property type="match status" value="1"/>
</dbReference>
<dbReference type="Proteomes" id="UP001497482">
    <property type="component" value="Chromosome 17"/>
</dbReference>
<evidence type="ECO:0000256" key="7">
    <source>
        <dbReference type="ARBA" id="ARBA00023273"/>
    </source>
</evidence>
<evidence type="ECO:0000256" key="6">
    <source>
        <dbReference type="ARBA" id="ARBA00023212"/>
    </source>
</evidence>
<name>A0AAV2KB67_KNICA</name>
<dbReference type="GO" id="GO:0035082">
    <property type="term" value="P:axoneme assembly"/>
    <property type="evidence" value="ECO:0007669"/>
    <property type="project" value="InterPro"/>
</dbReference>
<gene>
    <name evidence="11" type="ORF">KC01_LOCUS16381</name>
</gene>
<evidence type="ECO:0000256" key="5">
    <source>
        <dbReference type="ARBA" id="ARBA00023069"/>
    </source>
</evidence>
<comment type="subcellular location">
    <subcellularLocation>
        <location evidence="8">Cell projection</location>
        <location evidence="8">Kinocilium</location>
    </subcellularLocation>
    <subcellularLocation>
        <location evidence="1">Cytoplasm</location>
        <location evidence="1">Cytoskeleton</location>
        <location evidence="1">Flagellum axoneme</location>
    </subcellularLocation>
</comment>
<keyword evidence="6" id="KW-0206">Cytoskeleton</keyword>
<evidence type="ECO:0000256" key="4">
    <source>
        <dbReference type="ARBA" id="ARBA00022846"/>
    </source>
</evidence>
<comment type="similarity">
    <text evidence="9">Belongs to the flagellar radial spoke RSP9 family.</text>
</comment>
<organism evidence="11 12">
    <name type="scientific">Knipowitschia caucasica</name>
    <name type="common">Caucasian dwarf goby</name>
    <name type="synonym">Pomatoschistus caucasicus</name>
    <dbReference type="NCBI Taxonomy" id="637954"/>
    <lineage>
        <taxon>Eukaryota</taxon>
        <taxon>Metazoa</taxon>
        <taxon>Chordata</taxon>
        <taxon>Craniata</taxon>
        <taxon>Vertebrata</taxon>
        <taxon>Euteleostomi</taxon>
        <taxon>Actinopterygii</taxon>
        <taxon>Neopterygii</taxon>
        <taxon>Teleostei</taxon>
        <taxon>Neoteleostei</taxon>
        <taxon>Acanthomorphata</taxon>
        <taxon>Gobiaria</taxon>
        <taxon>Gobiiformes</taxon>
        <taxon>Gobioidei</taxon>
        <taxon>Gobiidae</taxon>
        <taxon>Gobiinae</taxon>
        <taxon>Knipowitschia</taxon>
    </lineage>
</organism>
<evidence type="ECO:0000256" key="2">
    <source>
        <dbReference type="ARBA" id="ARBA00022490"/>
    </source>
</evidence>
<protein>
    <recommendedName>
        <fullName evidence="10">Radial spoke head protein 9 homolog</fullName>
    </recommendedName>
</protein>
<evidence type="ECO:0000256" key="1">
    <source>
        <dbReference type="ARBA" id="ARBA00004611"/>
    </source>
</evidence>
<evidence type="ECO:0000256" key="3">
    <source>
        <dbReference type="ARBA" id="ARBA00022794"/>
    </source>
</evidence>
<keyword evidence="3" id="KW-0970">Cilium biogenesis/degradation</keyword>
<keyword evidence="12" id="KW-1185">Reference proteome</keyword>